<organism evidence="1 2">
    <name type="scientific">Thalictrum thalictroides</name>
    <name type="common">Rue-anemone</name>
    <name type="synonym">Anemone thalictroides</name>
    <dbReference type="NCBI Taxonomy" id="46969"/>
    <lineage>
        <taxon>Eukaryota</taxon>
        <taxon>Viridiplantae</taxon>
        <taxon>Streptophyta</taxon>
        <taxon>Embryophyta</taxon>
        <taxon>Tracheophyta</taxon>
        <taxon>Spermatophyta</taxon>
        <taxon>Magnoliopsida</taxon>
        <taxon>Ranunculales</taxon>
        <taxon>Ranunculaceae</taxon>
        <taxon>Thalictroideae</taxon>
        <taxon>Thalictrum</taxon>
    </lineage>
</organism>
<evidence type="ECO:0000313" key="1">
    <source>
        <dbReference type="EMBL" id="KAF5203778.1"/>
    </source>
</evidence>
<dbReference type="OrthoDB" id="1751077at2759"/>
<accession>A0A7J6X4L1</accession>
<proteinExistence type="predicted"/>
<dbReference type="EMBL" id="JABWDY010006298">
    <property type="protein sequence ID" value="KAF5203778.1"/>
    <property type="molecule type" value="Genomic_DNA"/>
</dbReference>
<comment type="caution">
    <text evidence="1">The sequence shown here is derived from an EMBL/GenBank/DDBJ whole genome shotgun (WGS) entry which is preliminary data.</text>
</comment>
<reference evidence="1 2" key="1">
    <citation type="submission" date="2020-06" db="EMBL/GenBank/DDBJ databases">
        <title>Transcriptomic and genomic resources for Thalictrum thalictroides and T. hernandezii: Facilitating candidate gene discovery in an emerging model plant lineage.</title>
        <authorList>
            <person name="Arias T."/>
            <person name="Riano-Pachon D.M."/>
            <person name="Di Stilio V.S."/>
        </authorList>
    </citation>
    <scope>NUCLEOTIDE SEQUENCE [LARGE SCALE GENOMIC DNA]</scope>
    <source>
        <strain evidence="2">cv. WT478/WT964</strain>
        <tissue evidence="1">Leaves</tissue>
    </source>
</reference>
<name>A0A7J6X4L1_THATH</name>
<dbReference type="Proteomes" id="UP000554482">
    <property type="component" value="Unassembled WGS sequence"/>
</dbReference>
<sequence>MQQVAKYCKIISIQIPHSSKTTGLEYSKTTRLDVISYNMQVAKKCALFLWNGPTLTNKMHQAKLCTICLEKEDGGLGLKDMRKWNVAANMGSVFKLARKEDGLWVDWVWKHHLKGKFLWTMSIPQDCSWVWRSVLKSRSDAAKYIKYTIADGVKTLLWHDLWCEASPLKNDVEAFTAWEGSFDNEATVDSLITNYRRSPCNVNTRMIAFRPVVDQNISRT</sequence>
<protein>
    <submittedName>
        <fullName evidence="1">Uncharacterized protein</fullName>
    </submittedName>
</protein>
<keyword evidence="2" id="KW-1185">Reference proteome</keyword>
<evidence type="ECO:0000313" key="2">
    <source>
        <dbReference type="Proteomes" id="UP000554482"/>
    </source>
</evidence>
<gene>
    <name evidence="1" type="ORF">FRX31_006634</name>
</gene>
<dbReference type="AlphaFoldDB" id="A0A7J6X4L1"/>